<dbReference type="Pfam" id="PF00227">
    <property type="entry name" value="Proteasome"/>
    <property type="match status" value="1"/>
</dbReference>
<dbReference type="InterPro" id="IPR001353">
    <property type="entry name" value="Proteasome_sua/b"/>
</dbReference>
<protein>
    <recommendedName>
        <fullName evidence="10">Proteasome subunit beta</fullName>
    </recommendedName>
</protein>
<evidence type="ECO:0000256" key="6">
    <source>
        <dbReference type="ARBA" id="ARBA00022942"/>
    </source>
</evidence>
<reference evidence="11 12" key="1">
    <citation type="submission" date="2011-08" db="EMBL/GenBank/DDBJ databases">
        <title>The Genome Sequence of Plasmodium vivax India VII.</title>
        <authorList>
            <consortium name="The Broad Institute Genome Sequencing Platform"/>
            <consortium name="The Broad Institute Genome Sequencing Center for Infectious Disease"/>
            <person name="Neafsey D."/>
            <person name="Carlton J."/>
            <person name="Barnwell J."/>
            <person name="Collins W."/>
            <person name="Escalante A."/>
            <person name="Mullikin J."/>
            <person name="Saul A."/>
            <person name="Guigo R."/>
            <person name="Camara F."/>
            <person name="Young S.K."/>
            <person name="Zeng Q."/>
            <person name="Gargeya S."/>
            <person name="Fitzgerald M."/>
            <person name="Haas B."/>
            <person name="Abouelleil A."/>
            <person name="Alvarado L."/>
            <person name="Arachchi H.M."/>
            <person name="Berlin A."/>
            <person name="Brown A."/>
            <person name="Chapman S.B."/>
            <person name="Chen Z."/>
            <person name="Dunbar C."/>
            <person name="Freedman E."/>
            <person name="Gearin G."/>
            <person name="Gellesch M."/>
            <person name="Goldberg J."/>
            <person name="Griggs A."/>
            <person name="Gujja S."/>
            <person name="Heiman D."/>
            <person name="Howarth C."/>
            <person name="Larson L."/>
            <person name="Lui A."/>
            <person name="MacDonald P.J.P."/>
            <person name="Montmayeur A."/>
            <person name="Murphy C."/>
            <person name="Neiman D."/>
            <person name="Pearson M."/>
            <person name="Priest M."/>
            <person name="Roberts A."/>
            <person name="Saif S."/>
            <person name="Shea T."/>
            <person name="Shenoy N."/>
            <person name="Sisk P."/>
            <person name="Stolte C."/>
            <person name="Sykes S."/>
            <person name="Wortman J."/>
            <person name="Nusbaum C."/>
            <person name="Birren B."/>
        </authorList>
    </citation>
    <scope>NUCLEOTIDE SEQUENCE [LARGE SCALE GENOMIC DNA]</scope>
    <source>
        <strain evidence="11 12">India VII</strain>
    </source>
</reference>
<feature type="active site" description="Nucleophile" evidence="9">
    <location>
        <position position="63"/>
    </location>
</feature>
<evidence type="ECO:0000256" key="1">
    <source>
        <dbReference type="ARBA" id="ARBA00001198"/>
    </source>
</evidence>
<dbReference type="InterPro" id="IPR023333">
    <property type="entry name" value="Proteasome_suB-type"/>
</dbReference>
<organism evidence="11 12">
    <name type="scientific">Plasmodium vivax India VII</name>
    <dbReference type="NCBI Taxonomy" id="1077284"/>
    <lineage>
        <taxon>Eukaryota</taxon>
        <taxon>Sar</taxon>
        <taxon>Alveolata</taxon>
        <taxon>Apicomplexa</taxon>
        <taxon>Aconoidasida</taxon>
        <taxon>Haemosporida</taxon>
        <taxon>Plasmodiidae</taxon>
        <taxon>Plasmodium</taxon>
        <taxon>Plasmodium (Plasmodium)</taxon>
    </lineage>
</organism>
<keyword evidence="8 10" id="KW-0539">Nucleus</keyword>
<dbReference type="Proteomes" id="UP000053562">
    <property type="component" value="Unassembled WGS sequence"/>
</dbReference>
<sequence>MAERGGCLMSEIDNLINDVEEEGGENYDELQFCVAPVTVPRNFIKDTKTKCSNNKLFDFHKGTTTLAFKFKEGIIVAVDSRASMGSFISSQNVEKIIEINKNILGTMAGGAADCLYWEKYLGKIIKIYELRNNEKISVRAASTILSNILYQYKGYGLCCGIILSGYDHTGFNMFYIDDEGKKVEGNLFSCGSGSTYAYSILDSAYDYNLSLEQAVELARNAIYHATFRDGGSGGKVRVFYIHKNGYDKIIEGQDVYELHYHYTNPAQNDQHVM</sequence>
<keyword evidence="4" id="KW-0888">Threonine protease</keyword>
<evidence type="ECO:0000256" key="5">
    <source>
        <dbReference type="ARBA" id="ARBA00022801"/>
    </source>
</evidence>
<dbReference type="InterPro" id="IPR029055">
    <property type="entry name" value="Ntn_hydrolases_N"/>
</dbReference>
<dbReference type="AlphaFoldDB" id="A0A0J9SD28"/>
<dbReference type="GO" id="GO:0005634">
    <property type="term" value="C:nucleus"/>
    <property type="evidence" value="ECO:0007669"/>
    <property type="project" value="UniProtKB-SubCell"/>
</dbReference>
<dbReference type="InterPro" id="IPR000243">
    <property type="entry name" value="Pept_T1A_subB"/>
</dbReference>
<dbReference type="PROSITE" id="PS51476">
    <property type="entry name" value="PROTEASOME_BETA_2"/>
    <property type="match status" value="1"/>
</dbReference>
<keyword evidence="2 10" id="KW-0963">Cytoplasm</keyword>
<dbReference type="GO" id="GO:0005839">
    <property type="term" value="C:proteasome core complex"/>
    <property type="evidence" value="ECO:0007669"/>
    <property type="project" value="InterPro"/>
</dbReference>
<evidence type="ECO:0000256" key="10">
    <source>
        <dbReference type="RuleBase" id="RU004203"/>
    </source>
</evidence>
<dbReference type="SUPFAM" id="SSF56235">
    <property type="entry name" value="N-terminal nucleophile aminohydrolases (Ntn hydrolases)"/>
    <property type="match status" value="1"/>
</dbReference>
<comment type="subunit">
    <text evidence="10">Component of the proteasome complex.</text>
</comment>
<keyword evidence="6 10" id="KW-0647">Proteasome</keyword>
<evidence type="ECO:0000256" key="3">
    <source>
        <dbReference type="ARBA" id="ARBA00022670"/>
    </source>
</evidence>
<keyword evidence="7" id="KW-0865">Zymogen</keyword>
<dbReference type="CDD" id="cd03761">
    <property type="entry name" value="proteasome_beta_type_5"/>
    <property type="match status" value="1"/>
</dbReference>
<comment type="similarity">
    <text evidence="10">Belongs to the peptidase T1B family.</text>
</comment>
<evidence type="ECO:0000313" key="12">
    <source>
        <dbReference type="Proteomes" id="UP000053562"/>
    </source>
</evidence>
<evidence type="ECO:0000256" key="2">
    <source>
        <dbReference type="ARBA" id="ARBA00022490"/>
    </source>
</evidence>
<dbReference type="OrthoDB" id="37597at2759"/>
<keyword evidence="5" id="KW-0378">Hydrolase</keyword>
<comment type="subcellular location">
    <subcellularLocation>
        <location evidence="10">Cytoplasm</location>
    </subcellularLocation>
    <subcellularLocation>
        <location evidence="10">Nucleus</location>
    </subcellularLocation>
</comment>
<name>A0A0J9SD28_PLAVI</name>
<dbReference type="EMBL" id="KQ234266">
    <property type="protein sequence ID" value="KMZ80844.1"/>
    <property type="molecule type" value="Genomic_DNA"/>
</dbReference>
<dbReference type="PANTHER" id="PTHR32194:SF3">
    <property type="entry name" value="PROTEASOME SUBUNIT BETA"/>
    <property type="match status" value="1"/>
</dbReference>
<evidence type="ECO:0000256" key="4">
    <source>
        <dbReference type="ARBA" id="ARBA00022698"/>
    </source>
</evidence>
<dbReference type="GO" id="GO:0005737">
    <property type="term" value="C:cytoplasm"/>
    <property type="evidence" value="ECO:0007669"/>
    <property type="project" value="UniProtKB-SubCell"/>
</dbReference>
<dbReference type="GO" id="GO:0004298">
    <property type="term" value="F:threonine-type endopeptidase activity"/>
    <property type="evidence" value="ECO:0007669"/>
    <property type="project" value="UniProtKB-KW"/>
</dbReference>
<dbReference type="GO" id="GO:0051603">
    <property type="term" value="P:proteolysis involved in protein catabolic process"/>
    <property type="evidence" value="ECO:0007669"/>
    <property type="project" value="InterPro"/>
</dbReference>
<keyword evidence="3" id="KW-0645">Protease</keyword>
<dbReference type="Gene3D" id="3.60.20.10">
    <property type="entry name" value="Glutamine Phosphoribosylpyrophosphate, subunit 1, domain 1"/>
    <property type="match status" value="1"/>
</dbReference>
<accession>A0A0J9SD28</accession>
<gene>
    <name evidence="11" type="ORF">PVIIG_02062</name>
</gene>
<dbReference type="FunFam" id="3.60.20.10:FF:000051">
    <property type="entry name" value="Proteasome subunit beta"/>
    <property type="match status" value="1"/>
</dbReference>
<evidence type="ECO:0000256" key="8">
    <source>
        <dbReference type="ARBA" id="ARBA00023242"/>
    </source>
</evidence>
<proteinExistence type="inferred from homology"/>
<comment type="catalytic activity">
    <reaction evidence="1">
        <text>Cleavage of peptide bonds with very broad specificity.</text>
        <dbReference type="EC" id="3.4.25.1"/>
    </reaction>
</comment>
<dbReference type="InterPro" id="IPR016050">
    <property type="entry name" value="Proteasome_bsu_CS"/>
</dbReference>
<comment type="function">
    <text evidence="10">Component of the proteasome, a multicatalytic proteinase complex which is characterized by its ability to cleave peptides with Arg, Phe, Tyr, Leu, and Glu adjacent to the leaving group at neutral or slightly basic pH. The proteasome has an ATP-dependent proteolytic activity.</text>
</comment>
<dbReference type="PRINTS" id="PR00141">
    <property type="entry name" value="PROTEASOME"/>
</dbReference>
<evidence type="ECO:0000256" key="9">
    <source>
        <dbReference type="PIRSR" id="PIRSR600243-1"/>
    </source>
</evidence>
<dbReference type="PANTHER" id="PTHR32194">
    <property type="entry name" value="METALLOPROTEASE TLDD"/>
    <property type="match status" value="1"/>
</dbReference>
<dbReference type="PROSITE" id="PS00854">
    <property type="entry name" value="PROTEASOME_BETA_1"/>
    <property type="match status" value="1"/>
</dbReference>
<evidence type="ECO:0000256" key="7">
    <source>
        <dbReference type="ARBA" id="ARBA00023145"/>
    </source>
</evidence>
<evidence type="ECO:0000313" key="11">
    <source>
        <dbReference type="EMBL" id="KMZ80844.1"/>
    </source>
</evidence>